<evidence type="ECO:0000256" key="2">
    <source>
        <dbReference type="ARBA" id="ARBA00023002"/>
    </source>
</evidence>
<dbReference type="InterPro" id="IPR033922">
    <property type="entry name" value="NAD_bind_Glu_DH"/>
</dbReference>
<dbReference type="InterPro" id="IPR014362">
    <property type="entry name" value="Glu_DH"/>
</dbReference>
<feature type="binding site" evidence="5">
    <location>
        <position position="228"/>
    </location>
    <ligand>
        <name>NAD(+)</name>
        <dbReference type="ChEBI" id="CHEBI:57540"/>
    </ligand>
</feature>
<keyword evidence="5" id="KW-0520">NAD</keyword>
<sequence length="422" mass="45835">MQAEGVNLQKELNPLAHAERQFEEAATRLNLPDGIKEMIKRPRRATIASLPVLMDDGSIKVFTGYRVQHSIVRGPAKGGIRYHPDVTLDEVAALAAWMTWKSAVVNIPYGGGKGGIVCDPSKLSRGELERLTRRYAADLADLFGPESDIPAPDVNTNEQIMAWFVDTYSMNVRRTELAVVTGKPLEVGGSLGRREATGRGVLFCVREACAHLRMPLAGARVAVQGFGNVGSVSADLLARDGARIVAASDVTGAVQNPAGLDVTALIQWVKDHRGVKGFPGGEPLETPIVEVDCDILVPAALENVITHENAARVRARIVAEGANGPTTPDADKILDSKGVFVIPDILANSGGVTVSYFEWVQNRMGYYWTEKEVNDRLEQTMVQAFRDVLAKRMEHGANMRVAAFMLAIERVVKVIMLRGVYA</sequence>
<feature type="binding site" evidence="5">
    <location>
        <position position="101"/>
    </location>
    <ligand>
        <name>substrate</name>
    </ligand>
</feature>
<dbReference type="SUPFAM" id="SSF53223">
    <property type="entry name" value="Aminoacid dehydrogenase-like, N-terminal domain"/>
    <property type="match status" value="1"/>
</dbReference>
<reference evidence="9" key="1">
    <citation type="journal article" date="2020" name="mSystems">
        <title>Genome- and Community-Level Interaction Insights into Carbon Utilization and Element Cycling Functions of Hydrothermarchaeota in Hydrothermal Sediment.</title>
        <authorList>
            <person name="Zhou Z."/>
            <person name="Liu Y."/>
            <person name="Xu W."/>
            <person name="Pan J."/>
            <person name="Luo Z.H."/>
            <person name="Li M."/>
        </authorList>
    </citation>
    <scope>NUCLEOTIDE SEQUENCE [LARGE SCALE GENOMIC DNA]</scope>
    <source>
        <strain evidence="9">SpSt-381</strain>
    </source>
</reference>
<keyword evidence="5" id="KW-0547">Nucleotide-binding</keyword>
<dbReference type="Gene3D" id="1.10.8.1210">
    <property type="match status" value="1"/>
</dbReference>
<dbReference type="GO" id="GO:0006538">
    <property type="term" value="P:L-glutamate catabolic process"/>
    <property type="evidence" value="ECO:0007669"/>
    <property type="project" value="TreeGrafter"/>
</dbReference>
<dbReference type="Pfam" id="PF00208">
    <property type="entry name" value="ELFV_dehydrog"/>
    <property type="match status" value="1"/>
</dbReference>
<evidence type="ECO:0000256" key="4">
    <source>
        <dbReference type="PIRSR" id="PIRSR000185-1"/>
    </source>
</evidence>
<dbReference type="InterPro" id="IPR006097">
    <property type="entry name" value="Glu/Leu/Phe/Val/Trp_DH_dimer"/>
</dbReference>
<dbReference type="Gene3D" id="3.40.50.10860">
    <property type="entry name" value="Leucine Dehydrogenase, chain A, domain 1"/>
    <property type="match status" value="1"/>
</dbReference>
<evidence type="ECO:0000256" key="1">
    <source>
        <dbReference type="ARBA" id="ARBA00006382"/>
    </source>
</evidence>
<protein>
    <recommendedName>
        <fullName evidence="3">Glutamate dehydrogenase</fullName>
    </recommendedName>
</protein>
<feature type="site" description="Important for catalysis" evidence="6">
    <location>
        <position position="153"/>
    </location>
</feature>
<organism evidence="9">
    <name type="scientific">Eiseniibacteriota bacterium</name>
    <dbReference type="NCBI Taxonomy" id="2212470"/>
    <lineage>
        <taxon>Bacteria</taxon>
        <taxon>Candidatus Eiseniibacteriota</taxon>
    </lineage>
</organism>
<comment type="similarity">
    <text evidence="1 3 7">Belongs to the Glu/Leu/Phe/Val dehydrogenases family.</text>
</comment>
<dbReference type="FunFam" id="3.40.50.10860:FF:000003">
    <property type="entry name" value="Glutamate dehydrogenase"/>
    <property type="match status" value="1"/>
</dbReference>
<evidence type="ECO:0000256" key="6">
    <source>
        <dbReference type="PIRSR" id="PIRSR000185-3"/>
    </source>
</evidence>
<feature type="domain" description="Glutamate/phenylalanine/leucine/valine/L-tryptophan dehydrogenase C-terminal" evidence="8">
    <location>
        <begin position="190"/>
        <end position="419"/>
    </location>
</feature>
<dbReference type="SMART" id="SM00839">
    <property type="entry name" value="ELFV_dehydrog"/>
    <property type="match status" value="1"/>
</dbReference>
<dbReference type="GO" id="GO:0004352">
    <property type="term" value="F:glutamate dehydrogenase (NAD+) activity"/>
    <property type="evidence" value="ECO:0007669"/>
    <property type="project" value="TreeGrafter"/>
</dbReference>
<feature type="binding site" evidence="5">
    <location>
        <position position="197"/>
    </location>
    <ligand>
        <name>NAD(+)</name>
        <dbReference type="ChEBI" id="CHEBI:57540"/>
    </ligand>
</feature>
<dbReference type="PANTHER" id="PTHR11606">
    <property type="entry name" value="GLUTAMATE DEHYDROGENASE"/>
    <property type="match status" value="1"/>
</dbReference>
<dbReference type="InterPro" id="IPR006096">
    <property type="entry name" value="Glu/Leu/Phe/Val/Trp_DH_C"/>
</dbReference>
<feature type="binding site" evidence="5">
    <location>
        <position position="355"/>
    </location>
    <ligand>
        <name>substrate</name>
    </ligand>
</feature>
<gene>
    <name evidence="9" type="ORF">ENR23_06785</name>
</gene>
<dbReference type="PROSITE" id="PS00074">
    <property type="entry name" value="GLFV_DEHYDROGENASE"/>
    <property type="match status" value="1"/>
</dbReference>
<dbReference type="PANTHER" id="PTHR11606:SF13">
    <property type="entry name" value="GLUTAMATE DEHYDROGENASE 1, MITOCHONDRIAL"/>
    <property type="match status" value="1"/>
</dbReference>
<keyword evidence="2 3" id="KW-0560">Oxidoreductase</keyword>
<dbReference type="PRINTS" id="PR00082">
    <property type="entry name" value="GLFDHDRGNASE"/>
</dbReference>
<feature type="active site" description="Proton donor" evidence="4">
    <location>
        <position position="113"/>
    </location>
</feature>
<dbReference type="Pfam" id="PF02812">
    <property type="entry name" value="ELFV_dehydrog_N"/>
    <property type="match status" value="1"/>
</dbReference>
<name>A0A832MMN3_UNCEI</name>
<evidence type="ECO:0000313" key="9">
    <source>
        <dbReference type="EMBL" id="HGZ43118.1"/>
    </source>
</evidence>
<evidence type="ECO:0000256" key="5">
    <source>
        <dbReference type="PIRSR" id="PIRSR000185-2"/>
    </source>
</evidence>
<dbReference type="SUPFAM" id="SSF51735">
    <property type="entry name" value="NAD(P)-binding Rossmann-fold domains"/>
    <property type="match status" value="1"/>
</dbReference>
<evidence type="ECO:0000256" key="3">
    <source>
        <dbReference type="PIRNR" id="PIRNR000185"/>
    </source>
</evidence>
<dbReference type="Gene3D" id="3.40.50.720">
    <property type="entry name" value="NAD(P)-binding Rossmann-like Domain"/>
    <property type="match status" value="1"/>
</dbReference>
<dbReference type="InterPro" id="IPR036291">
    <property type="entry name" value="NAD(P)-bd_dom_sf"/>
</dbReference>
<feature type="binding site" evidence="5">
    <location>
        <position position="77"/>
    </location>
    <ligand>
        <name>substrate</name>
    </ligand>
</feature>
<dbReference type="InterPro" id="IPR006095">
    <property type="entry name" value="Glu/Leu/Phe/Val/Trp_DH"/>
</dbReference>
<dbReference type="EMBL" id="DSQF01000012">
    <property type="protein sequence ID" value="HGZ43118.1"/>
    <property type="molecule type" value="Genomic_DNA"/>
</dbReference>
<dbReference type="PIRSF" id="PIRSF000185">
    <property type="entry name" value="Glu_DH"/>
    <property type="match status" value="1"/>
</dbReference>
<dbReference type="CDD" id="cd01076">
    <property type="entry name" value="NAD_bind_1_Glu_DH"/>
    <property type="match status" value="1"/>
</dbReference>
<dbReference type="InterPro" id="IPR046346">
    <property type="entry name" value="Aminoacid_DH-like_N_sf"/>
</dbReference>
<proteinExistence type="inferred from homology"/>
<comment type="caution">
    <text evidence="9">The sequence shown here is derived from an EMBL/GenBank/DDBJ whole genome shotgun (WGS) entry which is preliminary data.</text>
</comment>
<evidence type="ECO:0000256" key="7">
    <source>
        <dbReference type="RuleBase" id="RU004417"/>
    </source>
</evidence>
<dbReference type="InterPro" id="IPR033524">
    <property type="entry name" value="Glu/Leu/Phe/Val_DH_AS"/>
</dbReference>
<dbReference type="AlphaFoldDB" id="A0A832MMN3"/>
<evidence type="ECO:0000259" key="8">
    <source>
        <dbReference type="SMART" id="SM00839"/>
    </source>
</evidence>
<accession>A0A832MMN3</accession>
<dbReference type="GO" id="GO:0000166">
    <property type="term" value="F:nucleotide binding"/>
    <property type="evidence" value="ECO:0007669"/>
    <property type="project" value="UniProtKB-KW"/>
</dbReference>